<accession>A0A7J4XMN5</accession>
<evidence type="ECO:0000256" key="7">
    <source>
        <dbReference type="ARBA" id="ARBA00023010"/>
    </source>
</evidence>
<dbReference type="Pfam" id="PF02416">
    <property type="entry name" value="TatA_B_E"/>
    <property type="match status" value="1"/>
</dbReference>
<name>A0A7J4XMN5_9BACE</name>
<keyword evidence="3 9" id="KW-1003">Cell membrane</keyword>
<feature type="region of interest" description="Disordered" evidence="10">
    <location>
        <begin position="46"/>
        <end position="73"/>
    </location>
</feature>
<evidence type="ECO:0000256" key="8">
    <source>
        <dbReference type="ARBA" id="ARBA00023136"/>
    </source>
</evidence>
<evidence type="ECO:0000256" key="5">
    <source>
        <dbReference type="ARBA" id="ARBA00022927"/>
    </source>
</evidence>
<gene>
    <name evidence="9" type="primary">tatA</name>
    <name evidence="11" type="ORF">F3F73_03855</name>
</gene>
<evidence type="ECO:0000256" key="9">
    <source>
        <dbReference type="HAMAP-Rule" id="MF_00236"/>
    </source>
</evidence>
<protein>
    <recommendedName>
        <fullName evidence="9">Sec-independent protein translocase protein TatA</fullName>
    </recommendedName>
</protein>
<comment type="function">
    <text evidence="9">Part of the twin-arginine translocation (Tat) system that transports large folded proteins containing a characteristic twin-arginine motif in their signal peptide across membranes. TatA could form the protein-conducting channel of the Tat system.</text>
</comment>
<comment type="caution">
    <text evidence="11">The sequence shown here is derived from an EMBL/GenBank/DDBJ whole genome shotgun (WGS) entry which is preliminary data.</text>
</comment>
<dbReference type="AlphaFoldDB" id="A0A7J4XMN5"/>
<evidence type="ECO:0000313" key="11">
    <source>
        <dbReference type="EMBL" id="KAA3768647.1"/>
    </source>
</evidence>
<dbReference type="Proteomes" id="UP000422221">
    <property type="component" value="Unassembled WGS sequence"/>
</dbReference>
<keyword evidence="6 9" id="KW-1133">Transmembrane helix</keyword>
<comment type="subcellular location">
    <subcellularLocation>
        <location evidence="1 9">Cell membrane</location>
        <topology evidence="1 9">Single-pass membrane protein</topology>
    </subcellularLocation>
</comment>
<evidence type="ECO:0000313" key="12">
    <source>
        <dbReference type="Proteomes" id="UP000422221"/>
    </source>
</evidence>
<dbReference type="RefSeq" id="WP_005927765.1">
    <property type="nucleotide sequence ID" value="NZ_CABKSE010000001.1"/>
</dbReference>
<comment type="similarity">
    <text evidence="9">Belongs to the TatA/E family.</text>
</comment>
<dbReference type="GO" id="GO:0008320">
    <property type="term" value="F:protein transmembrane transporter activity"/>
    <property type="evidence" value="ECO:0007669"/>
    <property type="project" value="UniProtKB-UniRule"/>
</dbReference>
<evidence type="ECO:0000256" key="3">
    <source>
        <dbReference type="ARBA" id="ARBA00022475"/>
    </source>
</evidence>
<feature type="transmembrane region" description="Helical" evidence="9">
    <location>
        <begin position="6"/>
        <end position="24"/>
    </location>
</feature>
<dbReference type="InterPro" id="IPR003369">
    <property type="entry name" value="TatA/B/E"/>
</dbReference>
<dbReference type="Gene3D" id="1.20.5.3310">
    <property type="match status" value="1"/>
</dbReference>
<dbReference type="NCBIfam" id="TIGR01411">
    <property type="entry name" value="tatAE"/>
    <property type="match status" value="1"/>
</dbReference>
<reference evidence="11 12" key="1">
    <citation type="journal article" date="2019" name="Nat. Med.">
        <title>A library of human gut bacterial isolates paired with longitudinal multiomics data enables mechanistic microbiome research.</title>
        <authorList>
            <person name="Poyet M."/>
            <person name="Groussin M."/>
            <person name="Gibbons S.M."/>
            <person name="Avila-Pacheco J."/>
            <person name="Jiang X."/>
            <person name="Kearney S.M."/>
            <person name="Perrotta A.R."/>
            <person name="Berdy B."/>
            <person name="Zhao S."/>
            <person name="Lieberman T.D."/>
            <person name="Swanson P.K."/>
            <person name="Smith M."/>
            <person name="Roesemann S."/>
            <person name="Alexander J.E."/>
            <person name="Rich S.A."/>
            <person name="Livny J."/>
            <person name="Vlamakis H."/>
            <person name="Clish C."/>
            <person name="Bullock K."/>
            <person name="Deik A."/>
            <person name="Scott J."/>
            <person name="Pierce K.A."/>
            <person name="Xavier R.J."/>
            <person name="Alm E.J."/>
        </authorList>
    </citation>
    <scope>NUCLEOTIDE SEQUENCE [LARGE SCALE GENOMIC DNA]</scope>
    <source>
        <strain evidence="11 12">BIOML-A10</strain>
    </source>
</reference>
<keyword evidence="8 9" id="KW-0472">Membrane</keyword>
<sequence length="73" mass="8140">MIQPLMIGTTELIVIGGAVLLLFGGKKIPELMRSLGQGVKNFKEGMHEKSEPEDESLLEKTEVTDELKRIDEE</sequence>
<evidence type="ECO:0000256" key="6">
    <source>
        <dbReference type="ARBA" id="ARBA00022989"/>
    </source>
</evidence>
<dbReference type="PANTHER" id="PTHR42982">
    <property type="entry name" value="SEC-INDEPENDENT PROTEIN TRANSLOCASE PROTEIN TATA"/>
    <property type="match status" value="1"/>
</dbReference>
<keyword evidence="7 9" id="KW-0811">Translocation</keyword>
<dbReference type="InterPro" id="IPR006312">
    <property type="entry name" value="TatA/E"/>
</dbReference>
<dbReference type="EMBL" id="VWMK01000003">
    <property type="protein sequence ID" value="KAA3768647.1"/>
    <property type="molecule type" value="Genomic_DNA"/>
</dbReference>
<dbReference type="HAMAP" id="MF_00236">
    <property type="entry name" value="TatA_E"/>
    <property type="match status" value="1"/>
</dbReference>
<proteinExistence type="inferred from homology"/>
<evidence type="ECO:0000256" key="2">
    <source>
        <dbReference type="ARBA" id="ARBA00022448"/>
    </source>
</evidence>
<comment type="subunit">
    <text evidence="9">Forms a complex with TatC.</text>
</comment>
<keyword evidence="2 9" id="KW-0813">Transport</keyword>
<dbReference type="GO" id="GO:0043953">
    <property type="term" value="P:protein transport by the Tat complex"/>
    <property type="evidence" value="ECO:0007669"/>
    <property type="project" value="UniProtKB-UniRule"/>
</dbReference>
<organism evidence="11 12">
    <name type="scientific">Bacteroides salyersiae</name>
    <dbReference type="NCBI Taxonomy" id="291644"/>
    <lineage>
        <taxon>Bacteria</taxon>
        <taxon>Pseudomonadati</taxon>
        <taxon>Bacteroidota</taxon>
        <taxon>Bacteroidia</taxon>
        <taxon>Bacteroidales</taxon>
        <taxon>Bacteroidaceae</taxon>
        <taxon>Bacteroides</taxon>
    </lineage>
</organism>
<evidence type="ECO:0000256" key="1">
    <source>
        <dbReference type="ARBA" id="ARBA00004162"/>
    </source>
</evidence>
<feature type="compositionally biased region" description="Basic and acidic residues" evidence="10">
    <location>
        <begin position="57"/>
        <end position="73"/>
    </location>
</feature>
<keyword evidence="4 9" id="KW-0812">Transmembrane</keyword>
<dbReference type="GeneID" id="93115137"/>
<evidence type="ECO:0000256" key="4">
    <source>
        <dbReference type="ARBA" id="ARBA00022692"/>
    </source>
</evidence>
<dbReference type="PANTHER" id="PTHR42982:SF1">
    <property type="entry name" value="SEC-INDEPENDENT PROTEIN TRANSLOCASE PROTEIN TATA"/>
    <property type="match status" value="1"/>
</dbReference>
<keyword evidence="5 9" id="KW-0653">Protein transport</keyword>
<dbReference type="GO" id="GO:0033281">
    <property type="term" value="C:TAT protein transport complex"/>
    <property type="evidence" value="ECO:0007669"/>
    <property type="project" value="UniProtKB-UniRule"/>
</dbReference>
<evidence type="ECO:0000256" key="10">
    <source>
        <dbReference type="SAM" id="MobiDB-lite"/>
    </source>
</evidence>